<keyword evidence="3" id="KW-1185">Reference proteome</keyword>
<evidence type="ECO:0000313" key="3">
    <source>
        <dbReference type="Proteomes" id="UP001221142"/>
    </source>
</evidence>
<proteinExistence type="predicted"/>
<comment type="caution">
    <text evidence="2">The sequence shown here is derived from an EMBL/GenBank/DDBJ whole genome shotgun (WGS) entry which is preliminary data.</text>
</comment>
<dbReference type="AlphaFoldDB" id="A0AAD7FBA0"/>
<evidence type="ECO:0000313" key="2">
    <source>
        <dbReference type="EMBL" id="KAJ7610131.1"/>
    </source>
</evidence>
<dbReference type="Proteomes" id="UP001221142">
    <property type="component" value="Unassembled WGS sequence"/>
</dbReference>
<feature type="domain" description="DUF8205" evidence="1">
    <location>
        <begin position="25"/>
        <end position="87"/>
    </location>
</feature>
<reference evidence="2" key="1">
    <citation type="submission" date="2023-03" db="EMBL/GenBank/DDBJ databases">
        <title>Massive genome expansion in bonnet fungi (Mycena s.s.) driven by repeated elements and novel gene families across ecological guilds.</title>
        <authorList>
            <consortium name="Lawrence Berkeley National Laboratory"/>
            <person name="Harder C.B."/>
            <person name="Miyauchi S."/>
            <person name="Viragh M."/>
            <person name="Kuo A."/>
            <person name="Thoen E."/>
            <person name="Andreopoulos B."/>
            <person name="Lu D."/>
            <person name="Skrede I."/>
            <person name="Drula E."/>
            <person name="Henrissat B."/>
            <person name="Morin E."/>
            <person name="Kohler A."/>
            <person name="Barry K."/>
            <person name="LaButti K."/>
            <person name="Morin E."/>
            <person name="Salamov A."/>
            <person name="Lipzen A."/>
            <person name="Mereny Z."/>
            <person name="Hegedus B."/>
            <person name="Baldrian P."/>
            <person name="Stursova M."/>
            <person name="Weitz H."/>
            <person name="Taylor A."/>
            <person name="Grigoriev I.V."/>
            <person name="Nagy L.G."/>
            <person name="Martin F."/>
            <person name="Kauserud H."/>
        </authorList>
    </citation>
    <scope>NUCLEOTIDE SEQUENCE</scope>
    <source>
        <strain evidence="2">9284</strain>
    </source>
</reference>
<evidence type="ECO:0000259" key="1">
    <source>
        <dbReference type="Pfam" id="PF26632"/>
    </source>
</evidence>
<dbReference type="InterPro" id="IPR058518">
    <property type="entry name" value="DUF8205"/>
</dbReference>
<protein>
    <recommendedName>
        <fullName evidence="1">DUF8205 domain-containing protein</fullName>
    </recommendedName>
</protein>
<gene>
    <name evidence="2" type="ORF">FB45DRAFT_875938</name>
</gene>
<dbReference type="Pfam" id="PF26632">
    <property type="entry name" value="DUF8205"/>
    <property type="match status" value="1"/>
</dbReference>
<accession>A0AAD7FBA0</accession>
<sequence length="316" mass="35929">MTFGSTRRPGRCKKTSAVTGEVTIVPFNFDQCIEHINTHIRTDKKNQLLLRTALRPLDVQAIRDPAANRGTYSAQVIRNKMMRESIYHLNRQHAHPSGHGKPTSFKFCGRRCDRLMFRLFVTRRPTGIRTRNKLAREDIYQRLVETSPDTIFIQKSGSIRYVSQRAEDDANAHEFEGRLGLVAANKSKINLPWRCVKEVSIGCVAGECKGHLNLKGIPMYGVGYFSTRKRTADPPDQKPSCCLRACSHLLPATAKDPAPKLNVYRTTQNLREEYPESLLSTRRKRRDEREMPDIVLVSYACNLELNPLPDGLYSGT</sequence>
<dbReference type="EMBL" id="JARKIF010000036">
    <property type="protein sequence ID" value="KAJ7610131.1"/>
    <property type="molecule type" value="Genomic_DNA"/>
</dbReference>
<organism evidence="2 3">
    <name type="scientific">Roridomyces roridus</name>
    <dbReference type="NCBI Taxonomy" id="1738132"/>
    <lineage>
        <taxon>Eukaryota</taxon>
        <taxon>Fungi</taxon>
        <taxon>Dikarya</taxon>
        <taxon>Basidiomycota</taxon>
        <taxon>Agaricomycotina</taxon>
        <taxon>Agaricomycetes</taxon>
        <taxon>Agaricomycetidae</taxon>
        <taxon>Agaricales</taxon>
        <taxon>Marasmiineae</taxon>
        <taxon>Mycenaceae</taxon>
        <taxon>Roridomyces</taxon>
    </lineage>
</organism>
<name>A0AAD7FBA0_9AGAR</name>